<comment type="caution">
    <text evidence="1">The sequence shown here is derived from an EMBL/GenBank/DDBJ whole genome shotgun (WGS) entry which is preliminary data.</text>
</comment>
<dbReference type="Proteomes" id="UP000823388">
    <property type="component" value="Chromosome 1K"/>
</dbReference>
<gene>
    <name evidence="1" type="ORF">PVAP13_1KG269510</name>
</gene>
<sequence>MASSMVILLMSLNNTIDEAILMNLVETARSSFFTTYFSSIASPSSRMRPTIIMNFSANSSTDSASLILSAAHTSAAVSFSATRSSVSSSIDWEMIAKASSSLLCSTPPDAFSGSTAPHAPLVRKMYFILIAHAA</sequence>
<protein>
    <submittedName>
        <fullName evidence="1">Uncharacterized protein</fullName>
    </submittedName>
</protein>
<dbReference type="EMBL" id="CM029037">
    <property type="protein sequence ID" value="KAG2658144.1"/>
    <property type="molecule type" value="Genomic_DNA"/>
</dbReference>
<proteinExistence type="predicted"/>
<keyword evidence="2" id="KW-1185">Reference proteome</keyword>
<evidence type="ECO:0000313" key="2">
    <source>
        <dbReference type="Proteomes" id="UP000823388"/>
    </source>
</evidence>
<organism evidence="1 2">
    <name type="scientific">Panicum virgatum</name>
    <name type="common">Blackwell switchgrass</name>
    <dbReference type="NCBI Taxonomy" id="38727"/>
    <lineage>
        <taxon>Eukaryota</taxon>
        <taxon>Viridiplantae</taxon>
        <taxon>Streptophyta</taxon>
        <taxon>Embryophyta</taxon>
        <taxon>Tracheophyta</taxon>
        <taxon>Spermatophyta</taxon>
        <taxon>Magnoliopsida</taxon>
        <taxon>Liliopsida</taxon>
        <taxon>Poales</taxon>
        <taxon>Poaceae</taxon>
        <taxon>PACMAD clade</taxon>
        <taxon>Panicoideae</taxon>
        <taxon>Panicodae</taxon>
        <taxon>Paniceae</taxon>
        <taxon>Panicinae</taxon>
        <taxon>Panicum</taxon>
        <taxon>Panicum sect. Hiantes</taxon>
    </lineage>
</organism>
<reference evidence="1" key="1">
    <citation type="submission" date="2020-05" db="EMBL/GenBank/DDBJ databases">
        <title>WGS assembly of Panicum virgatum.</title>
        <authorList>
            <person name="Lovell J.T."/>
            <person name="Jenkins J."/>
            <person name="Shu S."/>
            <person name="Juenger T.E."/>
            <person name="Schmutz J."/>
        </authorList>
    </citation>
    <scope>NUCLEOTIDE SEQUENCE</scope>
    <source>
        <strain evidence="1">AP13</strain>
    </source>
</reference>
<evidence type="ECO:0000313" key="1">
    <source>
        <dbReference type="EMBL" id="KAG2658144.1"/>
    </source>
</evidence>
<dbReference type="AlphaFoldDB" id="A0A8T0XLL3"/>
<name>A0A8T0XLL3_PANVG</name>
<accession>A0A8T0XLL3</accession>